<sequence>MTDRPRASGQQERPSEEDNPFAPPPEGQPDQPWRPRRPDGDSRDGNDDEPDQRQRWGSQWSRRQPRRGNGPFGAPGGGDRPDEDGEGRPGRRWDPNDPAQRHARYAVLAGMWGVFAGLLSWEWLGLLLGALALYWGVSALRGGPRDADGQPPAPTPDGRRPQRGAAISGVVLASLALLVVSVSYTAQLVYKDYFDCVSDSLTAPSREACEEHLPSQLHSVFGDQN</sequence>
<protein>
    <recommendedName>
        <fullName evidence="5">Integral membrane protein</fullName>
    </recommendedName>
</protein>
<comment type="caution">
    <text evidence="3">The sequence shown here is derived from an EMBL/GenBank/DDBJ whole genome shotgun (WGS) entry which is preliminary data.</text>
</comment>
<keyword evidence="2" id="KW-1133">Transmembrane helix</keyword>
<feature type="compositionally biased region" description="Basic and acidic residues" evidence="1">
    <location>
        <begin position="36"/>
        <end position="45"/>
    </location>
</feature>
<name>A0ABU2JJV2_9ACTN</name>
<feature type="region of interest" description="Disordered" evidence="1">
    <location>
        <begin position="143"/>
        <end position="162"/>
    </location>
</feature>
<keyword evidence="2" id="KW-0812">Transmembrane</keyword>
<feature type="transmembrane region" description="Helical" evidence="2">
    <location>
        <begin position="105"/>
        <end position="135"/>
    </location>
</feature>
<dbReference type="RefSeq" id="WP_311664435.1">
    <property type="nucleotide sequence ID" value="NZ_JAVREO010000002.1"/>
</dbReference>
<dbReference type="Proteomes" id="UP001183410">
    <property type="component" value="Unassembled WGS sequence"/>
</dbReference>
<dbReference type="EMBL" id="JAVREO010000002">
    <property type="protein sequence ID" value="MDT0265260.1"/>
    <property type="molecule type" value="Genomic_DNA"/>
</dbReference>
<evidence type="ECO:0000313" key="3">
    <source>
        <dbReference type="EMBL" id="MDT0265260.1"/>
    </source>
</evidence>
<proteinExistence type="predicted"/>
<organism evidence="3 4">
    <name type="scientific">Streptomyces chisholmiae</name>
    <dbReference type="NCBI Taxonomy" id="3075540"/>
    <lineage>
        <taxon>Bacteria</taxon>
        <taxon>Bacillati</taxon>
        <taxon>Actinomycetota</taxon>
        <taxon>Actinomycetes</taxon>
        <taxon>Kitasatosporales</taxon>
        <taxon>Streptomycetaceae</taxon>
        <taxon>Streptomyces</taxon>
    </lineage>
</organism>
<gene>
    <name evidence="3" type="ORF">RM844_03030</name>
</gene>
<evidence type="ECO:0000313" key="4">
    <source>
        <dbReference type="Proteomes" id="UP001183410"/>
    </source>
</evidence>
<reference evidence="4" key="1">
    <citation type="submission" date="2023-07" db="EMBL/GenBank/DDBJ databases">
        <title>30 novel species of actinomycetes from the DSMZ collection.</title>
        <authorList>
            <person name="Nouioui I."/>
        </authorList>
    </citation>
    <scope>NUCLEOTIDE SEQUENCE [LARGE SCALE GENOMIC DNA]</scope>
    <source>
        <strain evidence="4">DSM 44915</strain>
    </source>
</reference>
<evidence type="ECO:0008006" key="5">
    <source>
        <dbReference type="Google" id="ProtNLM"/>
    </source>
</evidence>
<evidence type="ECO:0000256" key="2">
    <source>
        <dbReference type="SAM" id="Phobius"/>
    </source>
</evidence>
<keyword evidence="2" id="KW-0472">Membrane</keyword>
<accession>A0ABU2JJV2</accession>
<feature type="region of interest" description="Disordered" evidence="1">
    <location>
        <begin position="1"/>
        <end position="98"/>
    </location>
</feature>
<feature type="transmembrane region" description="Helical" evidence="2">
    <location>
        <begin position="165"/>
        <end position="184"/>
    </location>
</feature>
<evidence type="ECO:0000256" key="1">
    <source>
        <dbReference type="SAM" id="MobiDB-lite"/>
    </source>
</evidence>
<keyword evidence="4" id="KW-1185">Reference proteome</keyword>
<feature type="compositionally biased region" description="Basic and acidic residues" evidence="1">
    <location>
        <begin position="86"/>
        <end position="95"/>
    </location>
</feature>